<accession>A0A0F9S5N1</accession>
<organism evidence="2">
    <name type="scientific">marine sediment metagenome</name>
    <dbReference type="NCBI Taxonomy" id="412755"/>
    <lineage>
        <taxon>unclassified sequences</taxon>
        <taxon>metagenomes</taxon>
        <taxon>ecological metagenomes</taxon>
    </lineage>
</organism>
<keyword evidence="1" id="KW-0175">Coiled coil</keyword>
<reference evidence="2" key="1">
    <citation type="journal article" date="2015" name="Nature">
        <title>Complex archaea that bridge the gap between prokaryotes and eukaryotes.</title>
        <authorList>
            <person name="Spang A."/>
            <person name="Saw J.H."/>
            <person name="Jorgensen S.L."/>
            <person name="Zaremba-Niedzwiedzka K."/>
            <person name="Martijn J."/>
            <person name="Lind A.E."/>
            <person name="van Eijk R."/>
            <person name="Schleper C."/>
            <person name="Guy L."/>
            <person name="Ettema T.J."/>
        </authorList>
    </citation>
    <scope>NUCLEOTIDE SEQUENCE</scope>
</reference>
<comment type="caution">
    <text evidence="2">The sequence shown here is derived from an EMBL/GenBank/DDBJ whole genome shotgun (WGS) entry which is preliminary data.</text>
</comment>
<protein>
    <submittedName>
        <fullName evidence="2">Uncharacterized protein</fullName>
    </submittedName>
</protein>
<sequence length="72" mass="8286">MWDLSLELAKVNVKRWEAVKREAENRIKAAMGEAEVGELPCGALYTYRLQINHYKARVAHEASFRVLRRKGG</sequence>
<gene>
    <name evidence="2" type="ORF">LCGC14_0893070</name>
</gene>
<dbReference type="AlphaFoldDB" id="A0A0F9S5N1"/>
<feature type="coiled-coil region" evidence="1">
    <location>
        <begin position="6"/>
        <end position="33"/>
    </location>
</feature>
<dbReference type="EMBL" id="LAZR01002870">
    <property type="protein sequence ID" value="KKN24623.1"/>
    <property type="molecule type" value="Genomic_DNA"/>
</dbReference>
<name>A0A0F9S5N1_9ZZZZ</name>
<evidence type="ECO:0000256" key="1">
    <source>
        <dbReference type="SAM" id="Coils"/>
    </source>
</evidence>
<evidence type="ECO:0000313" key="2">
    <source>
        <dbReference type="EMBL" id="KKN24623.1"/>
    </source>
</evidence>
<proteinExistence type="predicted"/>